<dbReference type="HAMAP" id="MF_00141">
    <property type="entry name" value="EF_P"/>
    <property type="match status" value="1"/>
</dbReference>
<organism evidence="13 14">
    <name type="scientific">Peptoniphilus koenoeneniae</name>
    <dbReference type="NCBI Taxonomy" id="507751"/>
    <lineage>
        <taxon>Bacteria</taxon>
        <taxon>Bacillati</taxon>
        <taxon>Bacillota</taxon>
        <taxon>Tissierellia</taxon>
        <taxon>Tissierellales</taxon>
        <taxon>Peptoniphilaceae</taxon>
        <taxon>Peptoniphilus</taxon>
    </lineage>
</organism>
<evidence type="ECO:0000256" key="10">
    <source>
        <dbReference type="RuleBase" id="RU004389"/>
    </source>
</evidence>
<name>A0ABU0ASE5_9FIRM</name>
<evidence type="ECO:0000259" key="12">
    <source>
        <dbReference type="SMART" id="SM01185"/>
    </source>
</evidence>
<dbReference type="SMART" id="SM01185">
    <property type="entry name" value="EFP"/>
    <property type="match status" value="1"/>
</dbReference>
<comment type="function">
    <text evidence="7 8">Involved in peptide bond synthesis. Stimulates efficient translation and peptide-bond synthesis on native or reconstituted 70S ribosomes in vitro. Probably functions indirectly by altering the affinity of the ribosome for aminoacyl-tRNA, thus increasing their reactivity as acceptors for peptidyl transferase.</text>
</comment>
<dbReference type="Proteomes" id="UP001236559">
    <property type="component" value="Unassembled WGS sequence"/>
</dbReference>
<evidence type="ECO:0000256" key="7">
    <source>
        <dbReference type="ARBA" id="ARBA00025469"/>
    </source>
</evidence>
<dbReference type="InterPro" id="IPR013185">
    <property type="entry name" value="Transl_elong_KOW-like"/>
</dbReference>
<evidence type="ECO:0000256" key="5">
    <source>
        <dbReference type="ARBA" id="ARBA00022768"/>
    </source>
</evidence>
<dbReference type="InterPro" id="IPR012340">
    <property type="entry name" value="NA-bd_OB-fold"/>
</dbReference>
<protein>
    <recommendedName>
        <fullName evidence="8 9">Elongation factor P</fullName>
        <shortName evidence="8">EF-P</shortName>
    </recommendedName>
</protein>
<dbReference type="Gene3D" id="2.30.30.30">
    <property type="match status" value="1"/>
</dbReference>
<keyword evidence="14" id="KW-1185">Reference proteome</keyword>
<keyword evidence="6 8" id="KW-0648">Protein biosynthesis</keyword>
<dbReference type="InterPro" id="IPR001059">
    <property type="entry name" value="Transl_elong_P/YeiP_cen"/>
</dbReference>
<dbReference type="InterPro" id="IPR008991">
    <property type="entry name" value="Translation_prot_SH3-like_sf"/>
</dbReference>
<evidence type="ECO:0000256" key="8">
    <source>
        <dbReference type="HAMAP-Rule" id="MF_00141"/>
    </source>
</evidence>
<evidence type="ECO:0000256" key="4">
    <source>
        <dbReference type="ARBA" id="ARBA00022490"/>
    </source>
</evidence>
<dbReference type="NCBIfam" id="NF001810">
    <property type="entry name" value="PRK00529.1"/>
    <property type="match status" value="1"/>
</dbReference>
<comment type="pathway">
    <text evidence="2 8">Protein biosynthesis; polypeptide chain elongation.</text>
</comment>
<evidence type="ECO:0000256" key="2">
    <source>
        <dbReference type="ARBA" id="ARBA00004815"/>
    </source>
</evidence>
<dbReference type="SUPFAM" id="SSF50249">
    <property type="entry name" value="Nucleic acid-binding proteins"/>
    <property type="match status" value="2"/>
</dbReference>
<dbReference type="Pfam" id="PF08207">
    <property type="entry name" value="EFP_N"/>
    <property type="match status" value="1"/>
</dbReference>
<reference evidence="13 14" key="1">
    <citation type="submission" date="2023-07" db="EMBL/GenBank/DDBJ databases">
        <title>Genomic Encyclopedia of Type Strains, Phase IV (KMG-IV): sequencing the most valuable type-strain genomes for metagenomic binning, comparative biology and taxonomic classification.</title>
        <authorList>
            <person name="Goeker M."/>
        </authorList>
    </citation>
    <scope>NUCLEOTIDE SEQUENCE [LARGE SCALE GENOMIC DNA]</scope>
    <source>
        <strain evidence="13 14">DSM 22616</strain>
    </source>
</reference>
<feature type="domain" description="Translation elongation factor P/YeiP central" evidence="12">
    <location>
        <begin position="67"/>
        <end position="121"/>
    </location>
</feature>
<feature type="domain" description="Elongation factor P C-terminal" evidence="11">
    <location>
        <begin position="129"/>
        <end position="184"/>
    </location>
</feature>
<dbReference type="PROSITE" id="PS01275">
    <property type="entry name" value="EFP"/>
    <property type="match status" value="1"/>
</dbReference>
<dbReference type="Gene3D" id="2.40.50.140">
    <property type="entry name" value="Nucleic acid-binding proteins"/>
    <property type="match status" value="2"/>
</dbReference>
<dbReference type="CDD" id="cd04470">
    <property type="entry name" value="S1_EF-P_repeat_1"/>
    <property type="match status" value="1"/>
</dbReference>
<proteinExistence type="inferred from homology"/>
<evidence type="ECO:0000313" key="13">
    <source>
        <dbReference type="EMBL" id="MDQ0274184.1"/>
    </source>
</evidence>
<evidence type="ECO:0000259" key="11">
    <source>
        <dbReference type="SMART" id="SM00841"/>
    </source>
</evidence>
<dbReference type="GO" id="GO:0003746">
    <property type="term" value="F:translation elongation factor activity"/>
    <property type="evidence" value="ECO:0007669"/>
    <property type="project" value="UniProtKB-KW"/>
</dbReference>
<accession>A0ABU0ASE5</accession>
<dbReference type="EMBL" id="JAUSTN010000001">
    <property type="protein sequence ID" value="MDQ0274184.1"/>
    <property type="molecule type" value="Genomic_DNA"/>
</dbReference>
<evidence type="ECO:0000256" key="9">
    <source>
        <dbReference type="NCBIfam" id="TIGR00038"/>
    </source>
</evidence>
<keyword evidence="4 8" id="KW-0963">Cytoplasm</keyword>
<sequence length="185" mass="20644">MISAGDLRKGLTFEYDGDVYEVIDFQHVKPGKGAAFVRAKIKSVLSGAIKDTTFNPSEKFEKAVIETKTMQYLYNDGTLYYFMDNETYEQIPLDGSMVGDALDFMRENDSATINFYKGSPFRVTPENFVELKVTFTEPGVKGDTSSGGSKPAKVETGYTLNVPLFVNMGDVIRIDTRTGEYMSRV</sequence>
<dbReference type="Pfam" id="PF09285">
    <property type="entry name" value="Elong-fact-P_C"/>
    <property type="match status" value="1"/>
</dbReference>
<dbReference type="SUPFAM" id="SSF50104">
    <property type="entry name" value="Translation proteins SH3-like domain"/>
    <property type="match status" value="1"/>
</dbReference>
<dbReference type="NCBIfam" id="TIGR00038">
    <property type="entry name" value="efp"/>
    <property type="match status" value="1"/>
</dbReference>
<dbReference type="CDD" id="cd05794">
    <property type="entry name" value="S1_EF-P_repeat_2"/>
    <property type="match status" value="1"/>
</dbReference>
<dbReference type="PIRSF" id="PIRSF005901">
    <property type="entry name" value="EF-P"/>
    <property type="match status" value="1"/>
</dbReference>
<comment type="subcellular location">
    <subcellularLocation>
        <location evidence="1 8">Cytoplasm</location>
    </subcellularLocation>
</comment>
<dbReference type="InterPro" id="IPR020599">
    <property type="entry name" value="Transl_elong_fac_P/YeiP"/>
</dbReference>
<dbReference type="InterPro" id="IPR011768">
    <property type="entry name" value="Transl_elongation_fac_P"/>
</dbReference>
<dbReference type="InterPro" id="IPR015365">
    <property type="entry name" value="Elong-fact-P_C"/>
</dbReference>
<evidence type="ECO:0000313" key="14">
    <source>
        <dbReference type="Proteomes" id="UP001236559"/>
    </source>
</evidence>
<dbReference type="SMART" id="SM00841">
    <property type="entry name" value="Elong-fact-P_C"/>
    <property type="match status" value="1"/>
</dbReference>
<dbReference type="Pfam" id="PF01132">
    <property type="entry name" value="EFP"/>
    <property type="match status" value="1"/>
</dbReference>
<evidence type="ECO:0000256" key="3">
    <source>
        <dbReference type="ARBA" id="ARBA00009479"/>
    </source>
</evidence>
<comment type="similarity">
    <text evidence="3 8 10">Belongs to the elongation factor P family.</text>
</comment>
<dbReference type="InterPro" id="IPR014722">
    <property type="entry name" value="Rib_uL2_dom2"/>
</dbReference>
<dbReference type="RefSeq" id="WP_023056268.1">
    <property type="nucleotide sequence ID" value="NZ_JAUSTN010000001.1"/>
</dbReference>
<dbReference type="InterPro" id="IPR013852">
    <property type="entry name" value="Transl_elong_P/YeiP_CS"/>
</dbReference>
<dbReference type="PANTHER" id="PTHR30053">
    <property type="entry name" value="ELONGATION FACTOR P"/>
    <property type="match status" value="1"/>
</dbReference>
<evidence type="ECO:0000256" key="6">
    <source>
        <dbReference type="ARBA" id="ARBA00022917"/>
    </source>
</evidence>
<comment type="caution">
    <text evidence="13">The sequence shown here is derived from an EMBL/GenBank/DDBJ whole genome shotgun (WGS) entry which is preliminary data.</text>
</comment>
<keyword evidence="5 8" id="KW-0251">Elongation factor</keyword>
<evidence type="ECO:0000256" key="1">
    <source>
        <dbReference type="ARBA" id="ARBA00004496"/>
    </source>
</evidence>
<gene>
    <name evidence="8" type="primary">efp</name>
    <name evidence="13" type="ORF">J2S72_000180</name>
</gene>
<dbReference type="PANTHER" id="PTHR30053:SF12">
    <property type="entry name" value="ELONGATION FACTOR P (EF-P) FAMILY PROTEIN"/>
    <property type="match status" value="1"/>
</dbReference>